<dbReference type="Proteomes" id="UP000321830">
    <property type="component" value="Unassembled WGS sequence"/>
</dbReference>
<sequence length="102" mass="12099">MKGQVREYGEKTKNIVSLMRGRELRKNISDGIKKFRVHHLQNISPKKVKLMKQELEKLNKQLLLSKIHKKSVGKKQFIQVQQRLHQRKKEIEDQIKKSRSGS</sequence>
<evidence type="ECO:0000313" key="2">
    <source>
        <dbReference type="Proteomes" id="UP000321830"/>
    </source>
</evidence>
<accession>A0A511J3Q6</accession>
<protein>
    <submittedName>
        <fullName evidence="1">Uncharacterized protein</fullName>
    </submittedName>
</protein>
<reference evidence="1 2" key="1">
    <citation type="submission" date="2019-07" db="EMBL/GenBank/DDBJ databases">
        <title>Whole genome shotgun sequence of Enterococcus villorum NBRC 100699.</title>
        <authorList>
            <person name="Hosoyama A."/>
            <person name="Uohara A."/>
            <person name="Ohji S."/>
            <person name="Ichikawa N."/>
        </authorList>
    </citation>
    <scope>NUCLEOTIDE SEQUENCE [LARGE SCALE GENOMIC DNA]</scope>
    <source>
        <strain evidence="1 2">NBRC 100699</strain>
    </source>
</reference>
<organism evidence="1 2">
    <name type="scientific">Enterococcus villorum</name>
    <dbReference type="NCBI Taxonomy" id="112904"/>
    <lineage>
        <taxon>Bacteria</taxon>
        <taxon>Bacillati</taxon>
        <taxon>Bacillota</taxon>
        <taxon>Bacilli</taxon>
        <taxon>Lactobacillales</taxon>
        <taxon>Enterococcaceae</taxon>
        <taxon>Enterococcus</taxon>
    </lineage>
</organism>
<proteinExistence type="predicted"/>
<dbReference type="EMBL" id="BJWF01000029">
    <property type="protein sequence ID" value="GEL92625.1"/>
    <property type="molecule type" value="Genomic_DNA"/>
</dbReference>
<name>A0A511J3Q6_9ENTE</name>
<evidence type="ECO:0000313" key="1">
    <source>
        <dbReference type="EMBL" id="GEL92625.1"/>
    </source>
</evidence>
<dbReference type="AlphaFoldDB" id="A0A511J3Q6"/>
<comment type="caution">
    <text evidence="1">The sequence shown here is derived from an EMBL/GenBank/DDBJ whole genome shotgun (WGS) entry which is preliminary data.</text>
</comment>
<gene>
    <name evidence="1" type="ORF">EVI01_19620</name>
</gene>